<dbReference type="EMBL" id="BSXT01001984">
    <property type="protein sequence ID" value="GMF46570.1"/>
    <property type="molecule type" value="Genomic_DNA"/>
</dbReference>
<sequence length="258" mass="29113">MMGAVLRGLTWQTCLMYLDDFIIFTKGNVTQHVVELAMVLERLARAGRSLKAKKCTFAAERLDLGHELGGAGLRPIESLINSVKKFPVPQDADAAKRFVHIAGNYRRFVPDFASRAAPMAKLLHKGVVWRRGESQQSAFEELKKALKERPLPVYPDVTRPFRLVTDASAVGLGTALMQDDGNEEQPMAYAFRINSETVARYGISELECAAVIWAVKLFRPYLYGRRFQLVTDHSALKWMMTFTTLSAKLHRWALQLPE</sequence>
<keyword evidence="9" id="KW-1185">Reference proteome</keyword>
<dbReference type="InterPro" id="IPR043128">
    <property type="entry name" value="Rev_trsase/Diguanyl_cyclase"/>
</dbReference>
<evidence type="ECO:0000256" key="4">
    <source>
        <dbReference type="ARBA" id="ARBA00022759"/>
    </source>
</evidence>
<evidence type="ECO:0000256" key="3">
    <source>
        <dbReference type="ARBA" id="ARBA00022722"/>
    </source>
</evidence>
<dbReference type="FunFam" id="3.10.20.370:FF:000001">
    <property type="entry name" value="Retrovirus-related Pol polyprotein from transposon 17.6-like protein"/>
    <property type="match status" value="1"/>
</dbReference>
<dbReference type="GO" id="GO:0016787">
    <property type="term" value="F:hydrolase activity"/>
    <property type="evidence" value="ECO:0007669"/>
    <property type="project" value="UniProtKB-KW"/>
</dbReference>
<dbReference type="Proteomes" id="UP001165121">
    <property type="component" value="Unassembled WGS sequence"/>
</dbReference>
<dbReference type="InterPro" id="IPR043502">
    <property type="entry name" value="DNA/RNA_pol_sf"/>
</dbReference>
<accession>A0A9W6XVU6</accession>
<reference evidence="8" key="1">
    <citation type="submission" date="2023-04" db="EMBL/GenBank/DDBJ databases">
        <title>Phytophthora fragariaefolia NBRC 109709.</title>
        <authorList>
            <person name="Ichikawa N."/>
            <person name="Sato H."/>
            <person name="Tonouchi N."/>
        </authorList>
    </citation>
    <scope>NUCLEOTIDE SEQUENCE</scope>
    <source>
        <strain evidence="8">NBRC 109709</strain>
    </source>
</reference>
<dbReference type="PANTHER" id="PTHR37984">
    <property type="entry name" value="PROTEIN CBG26694"/>
    <property type="match status" value="1"/>
</dbReference>
<evidence type="ECO:0000256" key="5">
    <source>
        <dbReference type="ARBA" id="ARBA00022801"/>
    </source>
</evidence>
<keyword evidence="1" id="KW-0808">Transferase</keyword>
<proteinExistence type="predicted"/>
<dbReference type="OrthoDB" id="91428at2759"/>
<dbReference type="PANTHER" id="PTHR37984:SF5">
    <property type="entry name" value="PROTEIN NYNRIN-LIKE"/>
    <property type="match status" value="1"/>
</dbReference>
<keyword evidence="4" id="KW-0255">Endonuclease</keyword>
<evidence type="ECO:0000256" key="2">
    <source>
        <dbReference type="ARBA" id="ARBA00022695"/>
    </source>
</evidence>
<protein>
    <submittedName>
        <fullName evidence="8">Unnamed protein product</fullName>
    </submittedName>
</protein>
<keyword evidence="3" id="KW-0540">Nuclease</keyword>
<dbReference type="CDD" id="cd09274">
    <property type="entry name" value="RNase_HI_RT_Ty3"/>
    <property type="match status" value="1"/>
</dbReference>
<keyword evidence="2" id="KW-0548">Nucleotidyltransferase</keyword>
<dbReference type="GO" id="GO:0004519">
    <property type="term" value="F:endonuclease activity"/>
    <property type="evidence" value="ECO:0007669"/>
    <property type="project" value="UniProtKB-KW"/>
</dbReference>
<dbReference type="SUPFAM" id="SSF56672">
    <property type="entry name" value="DNA/RNA polymerases"/>
    <property type="match status" value="1"/>
</dbReference>
<evidence type="ECO:0000256" key="6">
    <source>
        <dbReference type="ARBA" id="ARBA00022918"/>
    </source>
</evidence>
<dbReference type="InterPro" id="IPR041373">
    <property type="entry name" value="RT_RNaseH"/>
</dbReference>
<dbReference type="Gene3D" id="3.30.70.270">
    <property type="match status" value="2"/>
</dbReference>
<dbReference type="GO" id="GO:0003964">
    <property type="term" value="F:RNA-directed DNA polymerase activity"/>
    <property type="evidence" value="ECO:0007669"/>
    <property type="project" value="UniProtKB-KW"/>
</dbReference>
<name>A0A9W6XVU6_9STRA</name>
<evidence type="ECO:0000256" key="1">
    <source>
        <dbReference type="ARBA" id="ARBA00022679"/>
    </source>
</evidence>
<dbReference type="Pfam" id="PF17917">
    <property type="entry name" value="RT_RNaseH"/>
    <property type="match status" value="1"/>
</dbReference>
<comment type="caution">
    <text evidence="8">The sequence shown here is derived from an EMBL/GenBank/DDBJ whole genome shotgun (WGS) entry which is preliminary data.</text>
</comment>
<keyword evidence="5" id="KW-0378">Hydrolase</keyword>
<dbReference type="InterPro" id="IPR050951">
    <property type="entry name" value="Retrovirus_Pol_polyprotein"/>
</dbReference>
<evidence type="ECO:0000313" key="9">
    <source>
        <dbReference type="Proteomes" id="UP001165121"/>
    </source>
</evidence>
<keyword evidence="6" id="KW-0695">RNA-directed DNA polymerase</keyword>
<evidence type="ECO:0000313" key="8">
    <source>
        <dbReference type="EMBL" id="GMF46570.1"/>
    </source>
</evidence>
<feature type="domain" description="Reverse transcriptase RNase H-like" evidence="7">
    <location>
        <begin position="156"/>
        <end position="256"/>
    </location>
</feature>
<organism evidence="8 9">
    <name type="scientific">Phytophthora fragariaefolia</name>
    <dbReference type="NCBI Taxonomy" id="1490495"/>
    <lineage>
        <taxon>Eukaryota</taxon>
        <taxon>Sar</taxon>
        <taxon>Stramenopiles</taxon>
        <taxon>Oomycota</taxon>
        <taxon>Peronosporomycetes</taxon>
        <taxon>Peronosporales</taxon>
        <taxon>Peronosporaceae</taxon>
        <taxon>Phytophthora</taxon>
    </lineage>
</organism>
<dbReference type="AlphaFoldDB" id="A0A9W6XVU6"/>
<gene>
    <name evidence="8" type="ORF">Pfra01_001718900</name>
</gene>
<evidence type="ECO:0000259" key="7">
    <source>
        <dbReference type="Pfam" id="PF17917"/>
    </source>
</evidence>